<protein>
    <submittedName>
        <fullName evidence="1">Uncharacterized protein</fullName>
    </submittedName>
</protein>
<evidence type="ECO:0000313" key="1">
    <source>
        <dbReference type="EMBL" id="PXF45277.1"/>
    </source>
</evidence>
<name>A0A2V3IU89_9FLOR</name>
<evidence type="ECO:0000313" key="2">
    <source>
        <dbReference type="Proteomes" id="UP000247409"/>
    </source>
</evidence>
<keyword evidence="2" id="KW-1185">Reference proteome</keyword>
<proteinExistence type="predicted"/>
<accession>A0A2V3IU89</accession>
<dbReference type="Proteomes" id="UP000247409">
    <property type="component" value="Unassembled WGS sequence"/>
</dbReference>
<dbReference type="AlphaFoldDB" id="A0A2V3IU89"/>
<sequence>MYRYVAVLLLSHTTRFSICETIDVLRQSGNSTPSLERIRFIASNILTFSATGRGHDEQMEWNSQRDQTQQLEEIEQLSFSDTKKRFFVRIHLLATLDDDLYVTRANKNQVKMQSVRKVDKEGHSADAVADALLRLVLALHFRRPGESQLDLVRRLFTVLTEGRGGRATNNCIVTADRGYGKASFMELLPEFGFSSVFVMPDHLICVHPFIHLLPLRASTPAGVMWRKVTKWVRRLRMFSLWIQVKTGIVALLRTFSSTGGEVLFSTTTHSLEWSLFSRRRMLEPPVLGQKKDTAVDVCEQVTEKFANILRFMYTFPTSLQERLNKWIAVAKRSYSLQNVLYTRRRIDGEQVSNLRTNVEQVIGSICVPLTVEKRCADWFVLRQFRVVGTEFGLMLLSSEMAQSALGIAGSRQEKTLEDWFKLFMTDGFHLRGLNRL</sequence>
<dbReference type="EMBL" id="NBIV01000065">
    <property type="protein sequence ID" value="PXF45277.1"/>
    <property type="molecule type" value="Genomic_DNA"/>
</dbReference>
<gene>
    <name evidence="1" type="ORF">BWQ96_04976</name>
</gene>
<comment type="caution">
    <text evidence="1">The sequence shown here is derived from an EMBL/GenBank/DDBJ whole genome shotgun (WGS) entry which is preliminary data.</text>
</comment>
<organism evidence="1 2">
    <name type="scientific">Gracilariopsis chorda</name>
    <dbReference type="NCBI Taxonomy" id="448386"/>
    <lineage>
        <taxon>Eukaryota</taxon>
        <taxon>Rhodophyta</taxon>
        <taxon>Florideophyceae</taxon>
        <taxon>Rhodymeniophycidae</taxon>
        <taxon>Gracilariales</taxon>
        <taxon>Gracilariaceae</taxon>
        <taxon>Gracilariopsis</taxon>
    </lineage>
</organism>
<reference evidence="1 2" key="1">
    <citation type="journal article" date="2018" name="Mol. Biol. Evol.">
        <title>Analysis of the draft genome of the red seaweed Gracilariopsis chorda provides insights into genome size evolution in Rhodophyta.</title>
        <authorList>
            <person name="Lee J."/>
            <person name="Yang E.C."/>
            <person name="Graf L."/>
            <person name="Yang J.H."/>
            <person name="Qiu H."/>
            <person name="Zel Zion U."/>
            <person name="Chan C.X."/>
            <person name="Stephens T.G."/>
            <person name="Weber A.P.M."/>
            <person name="Boo G.H."/>
            <person name="Boo S.M."/>
            <person name="Kim K.M."/>
            <person name="Shin Y."/>
            <person name="Jung M."/>
            <person name="Lee S.J."/>
            <person name="Yim H.S."/>
            <person name="Lee J.H."/>
            <person name="Bhattacharya D."/>
            <person name="Yoon H.S."/>
        </authorList>
    </citation>
    <scope>NUCLEOTIDE SEQUENCE [LARGE SCALE GENOMIC DNA]</scope>
    <source>
        <strain evidence="1 2">SKKU-2015</strain>
        <tissue evidence="1">Whole body</tissue>
    </source>
</reference>